<evidence type="ECO:0000313" key="2">
    <source>
        <dbReference type="EMBL" id="KAJ4952304.1"/>
    </source>
</evidence>
<dbReference type="EMBL" id="JAMYWD010000012">
    <property type="protein sequence ID" value="KAJ4952304.1"/>
    <property type="molecule type" value="Genomic_DNA"/>
</dbReference>
<dbReference type="AlphaFoldDB" id="A0A9Q0GRM4"/>
<keyword evidence="3" id="KW-1185">Reference proteome</keyword>
<accession>A0A9Q0GRM4</accession>
<gene>
    <name evidence="2" type="ORF">NE237_029136</name>
</gene>
<dbReference type="OrthoDB" id="640098at2759"/>
<evidence type="ECO:0000256" key="1">
    <source>
        <dbReference type="SAM" id="MobiDB-lite"/>
    </source>
</evidence>
<evidence type="ECO:0000313" key="3">
    <source>
        <dbReference type="Proteomes" id="UP001141806"/>
    </source>
</evidence>
<dbReference type="PANTHER" id="PTHR36484">
    <property type="entry name" value="OS01G0558700 PROTEIN"/>
    <property type="match status" value="1"/>
</dbReference>
<comment type="caution">
    <text evidence="2">The sequence shown here is derived from an EMBL/GenBank/DDBJ whole genome shotgun (WGS) entry which is preliminary data.</text>
</comment>
<dbReference type="PANTHER" id="PTHR36484:SF2">
    <property type="entry name" value="OS01G0558700 PROTEIN"/>
    <property type="match status" value="1"/>
</dbReference>
<sequence>MSAAGDTPALIGGDAESDPPAKRQRFDRCFSFMEINIEPGKALKDFDPDKLKTEIKKWAKAVVRYARQRFSELVKWKRRSETIRGKDKHGFGPSVIFNLGLISILVEAIDQEFDAEWIQFILKICILCSEKT</sequence>
<dbReference type="Proteomes" id="UP001141806">
    <property type="component" value="Unassembled WGS sequence"/>
</dbReference>
<reference evidence="2" key="1">
    <citation type="journal article" date="2023" name="Plant J.">
        <title>The genome of the king protea, Protea cynaroides.</title>
        <authorList>
            <person name="Chang J."/>
            <person name="Duong T.A."/>
            <person name="Schoeman C."/>
            <person name="Ma X."/>
            <person name="Roodt D."/>
            <person name="Barker N."/>
            <person name="Li Z."/>
            <person name="Van de Peer Y."/>
            <person name="Mizrachi E."/>
        </authorList>
    </citation>
    <scope>NUCLEOTIDE SEQUENCE</scope>
    <source>
        <tissue evidence="2">Young leaves</tissue>
    </source>
</reference>
<feature type="region of interest" description="Disordered" evidence="1">
    <location>
        <begin position="1"/>
        <end position="22"/>
    </location>
</feature>
<protein>
    <submittedName>
        <fullName evidence="2">Uncharacterized protein</fullName>
    </submittedName>
</protein>
<organism evidence="2 3">
    <name type="scientific">Protea cynaroides</name>
    <dbReference type="NCBI Taxonomy" id="273540"/>
    <lineage>
        <taxon>Eukaryota</taxon>
        <taxon>Viridiplantae</taxon>
        <taxon>Streptophyta</taxon>
        <taxon>Embryophyta</taxon>
        <taxon>Tracheophyta</taxon>
        <taxon>Spermatophyta</taxon>
        <taxon>Magnoliopsida</taxon>
        <taxon>Proteales</taxon>
        <taxon>Proteaceae</taxon>
        <taxon>Protea</taxon>
    </lineage>
</organism>
<name>A0A9Q0GRM4_9MAGN</name>
<proteinExistence type="predicted"/>